<dbReference type="InterPro" id="IPR000792">
    <property type="entry name" value="Tscrpt_reg_LuxR_C"/>
</dbReference>
<dbReference type="InterPro" id="IPR039420">
    <property type="entry name" value="WalR-like"/>
</dbReference>
<dbReference type="EMBL" id="JAAXKZ010000029">
    <property type="protein sequence ID" value="NMH92003.1"/>
    <property type="molecule type" value="Genomic_DNA"/>
</dbReference>
<evidence type="ECO:0000256" key="1">
    <source>
        <dbReference type="ARBA" id="ARBA00022553"/>
    </source>
</evidence>
<accession>A0A848DHI7</accession>
<organism evidence="8 9">
    <name type="scientific">Pseudonocardia bannensis</name>
    <dbReference type="NCBI Taxonomy" id="630973"/>
    <lineage>
        <taxon>Bacteria</taxon>
        <taxon>Bacillati</taxon>
        <taxon>Actinomycetota</taxon>
        <taxon>Actinomycetes</taxon>
        <taxon>Pseudonocardiales</taxon>
        <taxon>Pseudonocardiaceae</taxon>
        <taxon>Pseudonocardia</taxon>
    </lineage>
</organism>
<evidence type="ECO:0000259" key="7">
    <source>
        <dbReference type="PROSITE" id="PS50110"/>
    </source>
</evidence>
<dbReference type="Proteomes" id="UP000586918">
    <property type="component" value="Unassembled WGS sequence"/>
</dbReference>
<dbReference type="CDD" id="cd17535">
    <property type="entry name" value="REC_NarL-like"/>
    <property type="match status" value="1"/>
</dbReference>
<dbReference type="Gene3D" id="3.40.50.2300">
    <property type="match status" value="1"/>
</dbReference>
<feature type="modified residue" description="4-aspartylphosphate" evidence="5">
    <location>
        <position position="63"/>
    </location>
</feature>
<dbReference type="InterPro" id="IPR011006">
    <property type="entry name" value="CheY-like_superfamily"/>
</dbReference>
<name>A0A848DHI7_9PSEU</name>
<dbReference type="InterPro" id="IPR001789">
    <property type="entry name" value="Sig_transdc_resp-reg_receiver"/>
</dbReference>
<keyword evidence="9" id="KW-1185">Reference proteome</keyword>
<dbReference type="SMART" id="SM00448">
    <property type="entry name" value="REC"/>
    <property type="match status" value="1"/>
</dbReference>
<protein>
    <submittedName>
        <fullName evidence="8">Response regulator transcription factor</fullName>
    </submittedName>
</protein>
<dbReference type="Pfam" id="PF00072">
    <property type="entry name" value="Response_reg"/>
    <property type="match status" value="1"/>
</dbReference>
<keyword evidence="2" id="KW-0805">Transcription regulation</keyword>
<dbReference type="AlphaFoldDB" id="A0A848DHI7"/>
<keyword evidence="3" id="KW-0238">DNA-binding</keyword>
<dbReference type="SUPFAM" id="SSF46894">
    <property type="entry name" value="C-terminal effector domain of the bipartite response regulators"/>
    <property type="match status" value="1"/>
</dbReference>
<dbReference type="GO" id="GO:0000160">
    <property type="term" value="P:phosphorelay signal transduction system"/>
    <property type="evidence" value="ECO:0007669"/>
    <property type="project" value="InterPro"/>
</dbReference>
<dbReference type="PROSITE" id="PS00622">
    <property type="entry name" value="HTH_LUXR_1"/>
    <property type="match status" value="1"/>
</dbReference>
<feature type="domain" description="Response regulatory" evidence="7">
    <location>
        <begin position="12"/>
        <end position="128"/>
    </location>
</feature>
<dbReference type="SMART" id="SM00421">
    <property type="entry name" value="HTH_LUXR"/>
    <property type="match status" value="1"/>
</dbReference>
<dbReference type="RefSeq" id="WP_169412633.1">
    <property type="nucleotide sequence ID" value="NZ_JAAXKZ010000029.1"/>
</dbReference>
<proteinExistence type="predicted"/>
<dbReference type="GO" id="GO:0003677">
    <property type="term" value="F:DNA binding"/>
    <property type="evidence" value="ECO:0007669"/>
    <property type="project" value="UniProtKB-KW"/>
</dbReference>
<dbReference type="GO" id="GO:0006355">
    <property type="term" value="P:regulation of DNA-templated transcription"/>
    <property type="evidence" value="ECO:0007669"/>
    <property type="project" value="InterPro"/>
</dbReference>
<evidence type="ECO:0000256" key="4">
    <source>
        <dbReference type="ARBA" id="ARBA00023163"/>
    </source>
</evidence>
<dbReference type="SUPFAM" id="SSF52172">
    <property type="entry name" value="CheY-like"/>
    <property type="match status" value="1"/>
</dbReference>
<dbReference type="PRINTS" id="PR00038">
    <property type="entry name" value="HTHLUXR"/>
</dbReference>
<dbReference type="PROSITE" id="PS50110">
    <property type="entry name" value="RESPONSE_REGULATORY"/>
    <property type="match status" value="1"/>
</dbReference>
<evidence type="ECO:0000259" key="6">
    <source>
        <dbReference type="PROSITE" id="PS50043"/>
    </source>
</evidence>
<evidence type="ECO:0000256" key="3">
    <source>
        <dbReference type="ARBA" id="ARBA00023125"/>
    </source>
</evidence>
<feature type="domain" description="HTH luxR-type" evidence="6">
    <location>
        <begin position="151"/>
        <end position="216"/>
    </location>
</feature>
<gene>
    <name evidence="8" type="ORF">HF519_10555</name>
</gene>
<dbReference type="CDD" id="cd06170">
    <property type="entry name" value="LuxR_C_like"/>
    <property type="match status" value="1"/>
</dbReference>
<sequence length="219" mass="23727">MKSVSPGQGRVGVIVADDHPLYCDGLVRVLRERAEIDVLAQAEDGRKALECIRELRPQVAVLDLSLPEIDGLGVLDAVKREALPTRALFVSAQEDSATIYRAISFGADAYLPKSSSAAEIVSAVLAVARGETVISPAIQYGLAREIRLRRPADDRPVLSPRELEVLRLAADGLSAVEIGERLHLSKTTIRTHLQHVYDKLGVADRVAAVSQALRRGILK</sequence>
<evidence type="ECO:0000313" key="8">
    <source>
        <dbReference type="EMBL" id="NMH92003.1"/>
    </source>
</evidence>
<evidence type="ECO:0000256" key="2">
    <source>
        <dbReference type="ARBA" id="ARBA00023015"/>
    </source>
</evidence>
<evidence type="ECO:0000256" key="5">
    <source>
        <dbReference type="PROSITE-ProRule" id="PRU00169"/>
    </source>
</evidence>
<evidence type="ECO:0000313" key="9">
    <source>
        <dbReference type="Proteomes" id="UP000586918"/>
    </source>
</evidence>
<dbReference type="PANTHER" id="PTHR43214:SF24">
    <property type="entry name" value="TRANSCRIPTIONAL REGULATORY PROTEIN NARL-RELATED"/>
    <property type="match status" value="1"/>
</dbReference>
<dbReference type="Pfam" id="PF00196">
    <property type="entry name" value="GerE"/>
    <property type="match status" value="1"/>
</dbReference>
<dbReference type="PANTHER" id="PTHR43214">
    <property type="entry name" value="TWO-COMPONENT RESPONSE REGULATOR"/>
    <property type="match status" value="1"/>
</dbReference>
<dbReference type="InterPro" id="IPR016032">
    <property type="entry name" value="Sig_transdc_resp-reg_C-effctor"/>
</dbReference>
<reference evidence="8 9" key="1">
    <citation type="submission" date="2020-04" db="EMBL/GenBank/DDBJ databases">
        <authorList>
            <person name="Klaysubun C."/>
            <person name="Duangmal K."/>
            <person name="Lipun K."/>
        </authorList>
    </citation>
    <scope>NUCLEOTIDE SEQUENCE [LARGE SCALE GENOMIC DNA]</scope>
    <source>
        <strain evidence="8 9">DSM 45300</strain>
    </source>
</reference>
<dbReference type="PROSITE" id="PS50043">
    <property type="entry name" value="HTH_LUXR_2"/>
    <property type="match status" value="1"/>
</dbReference>
<dbReference type="InterPro" id="IPR058245">
    <property type="entry name" value="NreC/VraR/RcsB-like_REC"/>
</dbReference>
<keyword evidence="1 5" id="KW-0597">Phosphoprotein</keyword>
<comment type="caution">
    <text evidence="8">The sequence shown here is derived from an EMBL/GenBank/DDBJ whole genome shotgun (WGS) entry which is preliminary data.</text>
</comment>
<keyword evidence="4" id="KW-0804">Transcription</keyword>